<evidence type="ECO:0000313" key="7">
    <source>
        <dbReference type="EMBL" id="KAF2105421.1"/>
    </source>
</evidence>
<comment type="subcellular location">
    <subcellularLocation>
        <location evidence="2">Secreted</location>
    </subcellularLocation>
</comment>
<sequence>MRSSLTSFALVAFLLDAASAHGFVSGVTDAGKWTAGSDPVWFYYPAATRPVTAGWDALNQDIGFVSPDSYGTSNISCHKSATPGKNSVPVNSGDNVTFYWSTWPDSHKGPIINYIAACNGECTAKTAASLQWTKISQSGLLTPGGTGTWATDVMMQNNFTSSSIIPKNLKAGNYVIRHEIIALHGGQNDNGAQNYPQCLNLKVSGGGTVSLPSGTAGTALYKRTDPGILFNLYTSPTSYPFPGPSVWTGAS</sequence>
<evidence type="ECO:0000256" key="3">
    <source>
        <dbReference type="ARBA" id="ARBA00022525"/>
    </source>
</evidence>
<proteinExistence type="predicted"/>
<dbReference type="AlphaFoldDB" id="A0A6A5YGU9"/>
<reference evidence="7" key="1">
    <citation type="journal article" date="2020" name="Stud. Mycol.">
        <title>101 Dothideomycetes genomes: a test case for predicting lifestyles and emergence of pathogens.</title>
        <authorList>
            <person name="Haridas S."/>
            <person name="Albert R."/>
            <person name="Binder M."/>
            <person name="Bloem J."/>
            <person name="Labutti K."/>
            <person name="Salamov A."/>
            <person name="Andreopoulos B."/>
            <person name="Baker S."/>
            <person name="Barry K."/>
            <person name="Bills G."/>
            <person name="Bluhm B."/>
            <person name="Cannon C."/>
            <person name="Castanera R."/>
            <person name="Culley D."/>
            <person name="Daum C."/>
            <person name="Ezra D."/>
            <person name="Gonzalez J."/>
            <person name="Henrissat B."/>
            <person name="Kuo A."/>
            <person name="Liang C."/>
            <person name="Lipzen A."/>
            <person name="Lutzoni F."/>
            <person name="Magnuson J."/>
            <person name="Mondo S."/>
            <person name="Nolan M."/>
            <person name="Ohm R."/>
            <person name="Pangilinan J."/>
            <person name="Park H.-J."/>
            <person name="Ramirez L."/>
            <person name="Alfaro M."/>
            <person name="Sun H."/>
            <person name="Tritt A."/>
            <person name="Yoshinaga Y."/>
            <person name="Zwiers L.-H."/>
            <person name="Turgeon B."/>
            <person name="Goodwin S."/>
            <person name="Spatafora J."/>
            <person name="Crous P."/>
            <person name="Grigoriev I."/>
        </authorList>
    </citation>
    <scope>NUCLEOTIDE SEQUENCE</scope>
    <source>
        <strain evidence="7">CBS 627.86</strain>
    </source>
</reference>
<name>A0A6A5YGU9_9PLEO</name>
<dbReference type="CDD" id="cd21175">
    <property type="entry name" value="LPMO_AA9"/>
    <property type="match status" value="1"/>
</dbReference>
<feature type="domain" description="Auxiliary Activity family 9 catalytic" evidence="6">
    <location>
        <begin position="21"/>
        <end position="239"/>
    </location>
</feature>
<dbReference type="EMBL" id="ML977381">
    <property type="protein sequence ID" value="KAF2105421.1"/>
    <property type="molecule type" value="Genomic_DNA"/>
</dbReference>
<dbReference type="InterPro" id="IPR049892">
    <property type="entry name" value="AA9"/>
</dbReference>
<dbReference type="Proteomes" id="UP000799770">
    <property type="component" value="Unassembled WGS sequence"/>
</dbReference>
<comment type="cofactor">
    <cofactor evidence="1">
        <name>Cu(2+)</name>
        <dbReference type="ChEBI" id="CHEBI:29036"/>
    </cofactor>
</comment>
<evidence type="ECO:0000256" key="1">
    <source>
        <dbReference type="ARBA" id="ARBA00001973"/>
    </source>
</evidence>
<organism evidence="7 8">
    <name type="scientific">Lophiotrema nucula</name>
    <dbReference type="NCBI Taxonomy" id="690887"/>
    <lineage>
        <taxon>Eukaryota</taxon>
        <taxon>Fungi</taxon>
        <taxon>Dikarya</taxon>
        <taxon>Ascomycota</taxon>
        <taxon>Pezizomycotina</taxon>
        <taxon>Dothideomycetes</taxon>
        <taxon>Pleosporomycetidae</taxon>
        <taxon>Pleosporales</taxon>
        <taxon>Lophiotremataceae</taxon>
        <taxon>Lophiotrema</taxon>
    </lineage>
</organism>
<evidence type="ECO:0000313" key="8">
    <source>
        <dbReference type="Proteomes" id="UP000799770"/>
    </source>
</evidence>
<feature type="signal peptide" evidence="5">
    <location>
        <begin position="1"/>
        <end position="20"/>
    </location>
</feature>
<gene>
    <name evidence="7" type="ORF">BDV96DRAFT_626267</name>
</gene>
<feature type="chain" id="PRO_5025693924" evidence="5">
    <location>
        <begin position="21"/>
        <end position="251"/>
    </location>
</feature>
<keyword evidence="8" id="KW-1185">Reference proteome</keyword>
<accession>A0A6A5YGU9</accession>
<dbReference type="Gene3D" id="2.70.50.70">
    <property type="match status" value="1"/>
</dbReference>
<evidence type="ECO:0000256" key="5">
    <source>
        <dbReference type="SAM" id="SignalP"/>
    </source>
</evidence>
<protein>
    <submittedName>
        <fullName evidence="7">Endoglucanase IV</fullName>
    </submittedName>
</protein>
<evidence type="ECO:0000256" key="4">
    <source>
        <dbReference type="ARBA" id="ARBA00023157"/>
    </source>
</evidence>
<evidence type="ECO:0000256" key="2">
    <source>
        <dbReference type="ARBA" id="ARBA00004613"/>
    </source>
</evidence>
<keyword evidence="3" id="KW-0964">Secreted</keyword>
<dbReference type="InterPro" id="IPR005103">
    <property type="entry name" value="AA9_LPMO"/>
</dbReference>
<keyword evidence="5" id="KW-0732">Signal</keyword>
<dbReference type="Pfam" id="PF03443">
    <property type="entry name" value="AA9"/>
    <property type="match status" value="1"/>
</dbReference>
<dbReference type="PANTHER" id="PTHR33353:SF34">
    <property type="entry name" value="ENDO-BETA-1,4-GLUCANASE D"/>
    <property type="match status" value="1"/>
</dbReference>
<evidence type="ECO:0000259" key="6">
    <source>
        <dbReference type="Pfam" id="PF03443"/>
    </source>
</evidence>
<keyword evidence="4" id="KW-1015">Disulfide bond</keyword>
<dbReference type="GO" id="GO:0005576">
    <property type="term" value="C:extracellular region"/>
    <property type="evidence" value="ECO:0007669"/>
    <property type="project" value="UniProtKB-SubCell"/>
</dbReference>
<dbReference type="OrthoDB" id="4849160at2759"/>
<dbReference type="PANTHER" id="PTHR33353">
    <property type="entry name" value="PUTATIVE (AFU_ORTHOLOGUE AFUA_1G12560)-RELATED"/>
    <property type="match status" value="1"/>
</dbReference>